<keyword evidence="7" id="KW-0677">Repeat</keyword>
<evidence type="ECO:0000256" key="10">
    <source>
        <dbReference type="ARBA" id="ARBA00022989"/>
    </source>
</evidence>
<organism evidence="17 18">
    <name type="scientific">Nocardioides bizhenqiangii</name>
    <dbReference type="NCBI Taxonomy" id="3095076"/>
    <lineage>
        <taxon>Bacteria</taxon>
        <taxon>Bacillati</taxon>
        <taxon>Actinomycetota</taxon>
        <taxon>Actinomycetes</taxon>
        <taxon>Propionibacteriales</taxon>
        <taxon>Nocardioidaceae</taxon>
        <taxon>Nocardioides</taxon>
    </lineage>
</organism>
<dbReference type="Pfam" id="PF02163">
    <property type="entry name" value="Peptidase_M50"/>
    <property type="match status" value="2"/>
</dbReference>
<evidence type="ECO:0000256" key="5">
    <source>
        <dbReference type="ARBA" id="ARBA00022692"/>
    </source>
</evidence>
<keyword evidence="4 14" id="KW-0645">Protease</keyword>
<feature type="transmembrane region" description="Helical" evidence="14">
    <location>
        <begin position="36"/>
        <end position="54"/>
    </location>
</feature>
<evidence type="ECO:0000313" key="17">
    <source>
        <dbReference type="EMBL" id="WQQ24590.1"/>
    </source>
</evidence>
<evidence type="ECO:0000256" key="9">
    <source>
        <dbReference type="ARBA" id="ARBA00022833"/>
    </source>
</evidence>
<feature type="compositionally biased region" description="Pro residues" evidence="15">
    <location>
        <begin position="8"/>
        <end position="23"/>
    </location>
</feature>
<keyword evidence="8 14" id="KW-0378">Hydrolase</keyword>
<accession>A0ABZ0ZJJ0</accession>
<reference evidence="18" key="1">
    <citation type="submission" date="2023-12" db="EMBL/GenBank/DDBJ databases">
        <title>Novel species in genus Nocardioides.</title>
        <authorList>
            <person name="Zhou H."/>
        </authorList>
    </citation>
    <scope>NUCLEOTIDE SEQUENCE [LARGE SCALE GENOMIC DNA]</scope>
    <source>
        <strain evidence="18">HM61</strain>
    </source>
</reference>
<dbReference type="PIRSF" id="PIRSF006404">
    <property type="entry name" value="UCP006404_Pept_M50_CBS"/>
    <property type="match status" value="1"/>
</dbReference>
<dbReference type="PANTHER" id="PTHR39188">
    <property type="entry name" value="MEMBRANE-ASSOCIATED ZINC METALLOPROTEASE M50B"/>
    <property type="match status" value="1"/>
</dbReference>
<dbReference type="EMBL" id="CP141059">
    <property type="protein sequence ID" value="WQQ24590.1"/>
    <property type="molecule type" value="Genomic_DNA"/>
</dbReference>
<evidence type="ECO:0000256" key="12">
    <source>
        <dbReference type="ARBA" id="ARBA00023122"/>
    </source>
</evidence>
<evidence type="ECO:0000256" key="7">
    <source>
        <dbReference type="ARBA" id="ARBA00022737"/>
    </source>
</evidence>
<evidence type="ECO:0000313" key="18">
    <source>
        <dbReference type="Proteomes" id="UP001327225"/>
    </source>
</evidence>
<dbReference type="GO" id="GO:0008233">
    <property type="term" value="F:peptidase activity"/>
    <property type="evidence" value="ECO:0007669"/>
    <property type="project" value="UniProtKB-KW"/>
</dbReference>
<protein>
    <recommendedName>
        <fullName evidence="14">Zinc metalloprotease</fullName>
    </recommendedName>
</protein>
<evidence type="ECO:0000256" key="14">
    <source>
        <dbReference type="PIRNR" id="PIRNR006404"/>
    </source>
</evidence>
<evidence type="ECO:0000256" key="3">
    <source>
        <dbReference type="ARBA" id="ARBA00022475"/>
    </source>
</evidence>
<dbReference type="InterPro" id="IPR008915">
    <property type="entry name" value="Peptidase_M50"/>
</dbReference>
<name>A0ABZ0ZJJ0_9ACTN</name>
<keyword evidence="5 14" id="KW-0812">Transmembrane</keyword>
<comment type="cofactor">
    <cofactor evidence="14">
        <name>Zn(2+)</name>
        <dbReference type="ChEBI" id="CHEBI:29105"/>
    </cofactor>
    <text evidence="14">Binds 1 zinc ion per subunit.</text>
</comment>
<dbReference type="CDD" id="cd06164">
    <property type="entry name" value="S2P-M50_SpoIVFB_CBS"/>
    <property type="match status" value="1"/>
</dbReference>
<keyword evidence="9 14" id="KW-0862">Zinc</keyword>
<feature type="transmembrane region" description="Helical" evidence="14">
    <location>
        <begin position="161"/>
        <end position="180"/>
    </location>
</feature>
<evidence type="ECO:0000256" key="4">
    <source>
        <dbReference type="ARBA" id="ARBA00022670"/>
    </source>
</evidence>
<dbReference type="GO" id="GO:0006508">
    <property type="term" value="P:proteolysis"/>
    <property type="evidence" value="ECO:0007669"/>
    <property type="project" value="UniProtKB-KW"/>
</dbReference>
<feature type="transmembrane region" description="Helical" evidence="14">
    <location>
        <begin position="201"/>
        <end position="221"/>
    </location>
</feature>
<dbReference type="RefSeq" id="WP_322455096.1">
    <property type="nucleotide sequence ID" value="NZ_CP141059.1"/>
</dbReference>
<dbReference type="InterPro" id="IPR046342">
    <property type="entry name" value="CBS_dom_sf"/>
</dbReference>
<evidence type="ECO:0000256" key="8">
    <source>
        <dbReference type="ARBA" id="ARBA00022801"/>
    </source>
</evidence>
<keyword evidence="13 14" id="KW-0472">Membrane</keyword>
<feature type="domain" description="Peptidase M50" evidence="16">
    <location>
        <begin position="75"/>
        <end position="148"/>
    </location>
</feature>
<keyword evidence="18" id="KW-1185">Reference proteome</keyword>
<feature type="transmembrane region" description="Helical" evidence="14">
    <location>
        <begin position="127"/>
        <end position="149"/>
    </location>
</feature>
<feature type="transmembrane region" description="Helical" evidence="14">
    <location>
        <begin position="66"/>
        <end position="85"/>
    </location>
</feature>
<dbReference type="Proteomes" id="UP001327225">
    <property type="component" value="Chromosome"/>
</dbReference>
<keyword evidence="12" id="KW-0129">CBS domain</keyword>
<keyword evidence="6 14" id="KW-0479">Metal-binding</keyword>
<sequence>MSSSDPEPGSPPQPRAPRAPRPPGTFRIGSIAGSDVLVSSSWFLVAALIAFVMEPRVEEMQPGLGGWKYVVGVVFAIVLYLAVLLHEAAHAVAARRYGFEVHSITLHFLGGVTAIEGEARTPRQEFWIAVVGPITSLAVGGAAVALWFVTPDGVLLLTVEGLAGANLLIGVLNLVPGLPLDGGRVLKAAVWRVTGRVETGVIAAGWGGRVTAVAVLSWPLFQERVTGLDTTLLDMVLAFVIAMFLWTGASQAIAAARIRTRLGEVVARDLARRTLAVPDDLPLAEAIRRAREANAGSIVTVSAAGSPLGVVDESALRAMPEDRRPWVAVSAVTRSLEEGLRLPVTITGADLLHAIRRTPASEYLLVEPDGSVYGVLATADVERVVRAG</sequence>
<comment type="similarity">
    <text evidence="2 14">Belongs to the peptidase M50B family.</text>
</comment>
<feature type="region of interest" description="Disordered" evidence="15">
    <location>
        <begin position="1"/>
        <end position="24"/>
    </location>
</feature>
<dbReference type="InterPro" id="IPR016483">
    <property type="entry name" value="UCP006404_Pept_M50_CBS"/>
</dbReference>
<evidence type="ECO:0000256" key="11">
    <source>
        <dbReference type="ARBA" id="ARBA00023049"/>
    </source>
</evidence>
<feature type="domain" description="Peptidase M50" evidence="16">
    <location>
        <begin position="161"/>
        <end position="197"/>
    </location>
</feature>
<keyword evidence="10 14" id="KW-1133">Transmembrane helix</keyword>
<evidence type="ECO:0000256" key="6">
    <source>
        <dbReference type="ARBA" id="ARBA00022723"/>
    </source>
</evidence>
<dbReference type="PANTHER" id="PTHR39188:SF3">
    <property type="entry name" value="STAGE IV SPORULATION PROTEIN FB"/>
    <property type="match status" value="1"/>
</dbReference>
<comment type="subcellular location">
    <subcellularLocation>
        <location evidence="1 14">Cell membrane</location>
        <topology evidence="1 14">Multi-pass membrane protein</topology>
    </subcellularLocation>
</comment>
<evidence type="ECO:0000256" key="2">
    <source>
        <dbReference type="ARBA" id="ARBA00007931"/>
    </source>
</evidence>
<evidence type="ECO:0000256" key="13">
    <source>
        <dbReference type="ARBA" id="ARBA00023136"/>
    </source>
</evidence>
<dbReference type="SUPFAM" id="SSF54631">
    <property type="entry name" value="CBS-domain pair"/>
    <property type="match status" value="1"/>
</dbReference>
<gene>
    <name evidence="17" type="ORF">SHK19_11475</name>
</gene>
<proteinExistence type="inferred from homology"/>
<keyword evidence="3 14" id="KW-1003">Cell membrane</keyword>
<evidence type="ECO:0000259" key="16">
    <source>
        <dbReference type="Pfam" id="PF02163"/>
    </source>
</evidence>
<evidence type="ECO:0000256" key="15">
    <source>
        <dbReference type="SAM" id="MobiDB-lite"/>
    </source>
</evidence>
<feature type="transmembrane region" description="Helical" evidence="14">
    <location>
        <begin position="233"/>
        <end position="254"/>
    </location>
</feature>
<evidence type="ECO:0000256" key="1">
    <source>
        <dbReference type="ARBA" id="ARBA00004651"/>
    </source>
</evidence>
<keyword evidence="11 14" id="KW-0482">Metalloprotease</keyword>